<reference evidence="2 3" key="1">
    <citation type="submission" date="2016-10" db="EMBL/GenBank/DDBJ databases">
        <title>Pseudomonas lactis sp. nov. and Pseudomonas paralactis sp. nov., isolated from bovine raw milk.</title>
        <authorList>
            <person name="Von Neubeck M."/>
            <person name="Huptas C."/>
            <person name="Glueck C."/>
            <person name="Krewinkel M."/>
            <person name="Stoeckel M."/>
            <person name="Stressler T."/>
            <person name="Fischer L."/>
            <person name="Hinrichs J."/>
            <person name="Scherer S."/>
            <person name="Wenning M."/>
        </authorList>
    </citation>
    <scope>NUCLEOTIDE SEQUENCE [LARGE SCALE GENOMIC DNA]</scope>
    <source>
        <strain evidence="2 3">DSM 18862</strain>
    </source>
</reference>
<feature type="transmembrane region" description="Helical" evidence="1">
    <location>
        <begin position="75"/>
        <end position="97"/>
    </location>
</feature>
<feature type="transmembrane region" description="Helical" evidence="1">
    <location>
        <begin position="193"/>
        <end position="217"/>
    </location>
</feature>
<name>A0A1V2JIM4_PSEAZ</name>
<evidence type="ECO:0000313" key="3">
    <source>
        <dbReference type="Proteomes" id="UP000188559"/>
    </source>
</evidence>
<feature type="transmembrane region" description="Helical" evidence="1">
    <location>
        <begin position="103"/>
        <end position="120"/>
    </location>
</feature>
<feature type="transmembrane region" description="Helical" evidence="1">
    <location>
        <begin position="296"/>
        <end position="314"/>
    </location>
</feature>
<keyword evidence="3" id="KW-1185">Reference proteome</keyword>
<keyword evidence="1" id="KW-0472">Membrane</keyword>
<comment type="caution">
    <text evidence="2">The sequence shown here is derived from an EMBL/GenBank/DDBJ whole genome shotgun (WGS) entry which is preliminary data.</text>
</comment>
<feature type="transmembrane region" description="Helical" evidence="1">
    <location>
        <begin position="44"/>
        <end position="63"/>
    </location>
</feature>
<dbReference type="SUPFAM" id="SSF103481">
    <property type="entry name" value="Multidrug resistance efflux transporter EmrE"/>
    <property type="match status" value="1"/>
</dbReference>
<dbReference type="AlphaFoldDB" id="A0A1V2JIM4"/>
<proteinExistence type="predicted"/>
<feature type="transmembrane region" description="Helical" evidence="1">
    <location>
        <begin position="161"/>
        <end position="181"/>
    </location>
</feature>
<dbReference type="InterPro" id="IPR037185">
    <property type="entry name" value="EmrE-like"/>
</dbReference>
<sequence length="331" mass="34936">MTSGTLFMQTSVFLGVSLAVIATLGWALNFIAPYVTGDYSLFDFIAVRYLMAGALGSMGLILYRAQLRCLGPHQLWVATGLGVTGCLGYGACIAAGVVFGGPVLTPTFVSMVPVLLALLGNARHKTVPWRRLAIPLGFLTAGLLVSNLSSLQHGSTNSGDWLAGLFFSVVAVMVWVGFSVINQKHLQALAPCATGAWTALMLVGSGVATLCLVPVAQSLGLFKLPTLGFGFALAGPMYAWCAFIALMSTLIGAWAWNAATQRLPMVLSSQLIALESLFASLLGLCFNARWPTLMETAGMTAVLIGVLLAVRNILAARPPATTLHTLKEMRQ</sequence>
<feature type="transmembrane region" description="Helical" evidence="1">
    <location>
        <begin position="12"/>
        <end position="32"/>
    </location>
</feature>
<keyword evidence="1" id="KW-0812">Transmembrane</keyword>
<keyword evidence="1" id="KW-1133">Transmembrane helix</keyword>
<dbReference type="EMBL" id="MNPV01000004">
    <property type="protein sequence ID" value="ONH44531.1"/>
    <property type="molecule type" value="Genomic_DNA"/>
</dbReference>
<dbReference type="OrthoDB" id="7216522at2"/>
<evidence type="ECO:0000313" key="2">
    <source>
        <dbReference type="EMBL" id="ONH44531.1"/>
    </source>
</evidence>
<feature type="transmembrane region" description="Helical" evidence="1">
    <location>
        <begin position="271"/>
        <end position="290"/>
    </location>
</feature>
<dbReference type="Proteomes" id="UP000188559">
    <property type="component" value="Unassembled WGS sequence"/>
</dbReference>
<feature type="transmembrane region" description="Helical" evidence="1">
    <location>
        <begin position="237"/>
        <end position="259"/>
    </location>
</feature>
<protein>
    <submittedName>
        <fullName evidence="2">Amino acid transporter</fullName>
    </submittedName>
</protein>
<feature type="transmembrane region" description="Helical" evidence="1">
    <location>
        <begin position="132"/>
        <end position="149"/>
    </location>
</feature>
<gene>
    <name evidence="2" type="ORF">BLL37_14460</name>
</gene>
<accession>A0A1V2JIM4</accession>
<organism evidence="2 3">
    <name type="scientific">Pseudomonas azotoformans</name>
    <dbReference type="NCBI Taxonomy" id="47878"/>
    <lineage>
        <taxon>Bacteria</taxon>
        <taxon>Pseudomonadati</taxon>
        <taxon>Pseudomonadota</taxon>
        <taxon>Gammaproteobacteria</taxon>
        <taxon>Pseudomonadales</taxon>
        <taxon>Pseudomonadaceae</taxon>
        <taxon>Pseudomonas</taxon>
    </lineage>
</organism>
<evidence type="ECO:0000256" key="1">
    <source>
        <dbReference type="SAM" id="Phobius"/>
    </source>
</evidence>